<organism evidence="6 7">
    <name type="scientific">Phrynocephalus forsythii</name>
    <dbReference type="NCBI Taxonomy" id="171643"/>
    <lineage>
        <taxon>Eukaryota</taxon>
        <taxon>Metazoa</taxon>
        <taxon>Chordata</taxon>
        <taxon>Craniata</taxon>
        <taxon>Vertebrata</taxon>
        <taxon>Euteleostomi</taxon>
        <taxon>Lepidosauria</taxon>
        <taxon>Squamata</taxon>
        <taxon>Bifurcata</taxon>
        <taxon>Unidentata</taxon>
        <taxon>Episquamata</taxon>
        <taxon>Toxicofera</taxon>
        <taxon>Iguania</taxon>
        <taxon>Acrodonta</taxon>
        <taxon>Agamidae</taxon>
        <taxon>Agaminae</taxon>
        <taxon>Phrynocephalus</taxon>
    </lineage>
</organism>
<dbReference type="Pfam" id="PF12796">
    <property type="entry name" value="Ank_2"/>
    <property type="match status" value="2"/>
</dbReference>
<dbReference type="Proteomes" id="UP001142489">
    <property type="component" value="Unassembled WGS sequence"/>
</dbReference>
<evidence type="ECO:0000256" key="5">
    <source>
        <dbReference type="SAM" id="MobiDB-lite"/>
    </source>
</evidence>
<dbReference type="PANTHER" id="PTHR24201:SF2">
    <property type="entry name" value="ANKYRIN REPEAT DOMAIN-CONTAINING PROTEIN 42"/>
    <property type="match status" value="1"/>
</dbReference>
<feature type="region of interest" description="Disordered" evidence="5">
    <location>
        <begin position="37"/>
        <end position="71"/>
    </location>
</feature>
<evidence type="ECO:0008006" key="8">
    <source>
        <dbReference type="Google" id="ProtNLM"/>
    </source>
</evidence>
<dbReference type="SMART" id="SM00248">
    <property type="entry name" value="ANK"/>
    <property type="match status" value="8"/>
</dbReference>
<evidence type="ECO:0000256" key="2">
    <source>
        <dbReference type="ARBA" id="ARBA00023043"/>
    </source>
</evidence>
<dbReference type="InterPro" id="IPR036770">
    <property type="entry name" value="Ankyrin_rpt-contain_sf"/>
</dbReference>
<dbReference type="PROSITE" id="PS50297">
    <property type="entry name" value="ANK_REP_REGION"/>
    <property type="match status" value="3"/>
</dbReference>
<feature type="compositionally biased region" description="Low complexity" evidence="5">
    <location>
        <begin position="54"/>
        <end position="68"/>
    </location>
</feature>
<proteinExistence type="predicted"/>
<dbReference type="Pfam" id="PF13637">
    <property type="entry name" value="Ank_4"/>
    <property type="match status" value="1"/>
</dbReference>
<evidence type="ECO:0000256" key="1">
    <source>
        <dbReference type="ARBA" id="ARBA00022737"/>
    </source>
</evidence>
<dbReference type="PANTHER" id="PTHR24201">
    <property type="entry name" value="ANK_REP_REGION DOMAIN-CONTAINING PROTEIN"/>
    <property type="match status" value="1"/>
</dbReference>
<dbReference type="Gene3D" id="1.25.40.20">
    <property type="entry name" value="Ankyrin repeat-containing domain"/>
    <property type="match status" value="3"/>
</dbReference>
<accession>A0A9Q0XP45</accession>
<reference evidence="6" key="1">
    <citation type="journal article" date="2023" name="DNA Res.">
        <title>Chromosome-level genome assembly of Phrynocephalus forsythii using third-generation DNA sequencing and Hi-C analysis.</title>
        <authorList>
            <person name="Qi Y."/>
            <person name="Zhao W."/>
            <person name="Zhao Y."/>
            <person name="Niu C."/>
            <person name="Cao S."/>
            <person name="Zhang Y."/>
        </authorList>
    </citation>
    <scope>NUCLEOTIDE SEQUENCE</scope>
    <source>
        <tissue evidence="6">Muscle</tissue>
    </source>
</reference>
<name>A0A9Q0XP45_9SAUR</name>
<dbReference type="Pfam" id="PF00023">
    <property type="entry name" value="Ank"/>
    <property type="match status" value="1"/>
</dbReference>
<evidence type="ECO:0000313" key="7">
    <source>
        <dbReference type="Proteomes" id="UP001142489"/>
    </source>
</evidence>
<feature type="repeat" description="ANK" evidence="3">
    <location>
        <begin position="377"/>
        <end position="409"/>
    </location>
</feature>
<keyword evidence="2 3" id="KW-0040">ANK repeat</keyword>
<feature type="repeat" description="ANK" evidence="3">
    <location>
        <begin position="172"/>
        <end position="204"/>
    </location>
</feature>
<dbReference type="SUPFAM" id="SSF48403">
    <property type="entry name" value="Ankyrin repeat"/>
    <property type="match status" value="1"/>
</dbReference>
<feature type="repeat" description="ANK" evidence="3">
    <location>
        <begin position="238"/>
        <end position="270"/>
    </location>
</feature>
<gene>
    <name evidence="6" type="ORF">JRQ81_019538</name>
</gene>
<sequence>MFLIETCNIFFCTSPLIERALVPQIQILWQGESTGIFEQQGRPGQGPKCTLFPRQRSGRSSHSSSKSSQTHNLEAYENLMRRQINADNPMPAPVTPSVAAKKKVVKYKSIHEAVKAGDVKRLAEMVKSGTSINEVDPVYKFTPLHAAAHSGSLECLHWLLWHGADPTALTVRGWTAAHLAAIKGQDACMQALHLNGVNLSAQDDQGCTPAHLAVTHGQSYTLQTILRSGADVNVSDKNEWKPIHNAAFHGRLGCLQLLVRWGATLDDVDNNGNLPVHLAAVEGHLHCFKYLVSKMPTLVHALKARNDHGETPKDLAERFYKTCIVEYIDELQKQKDPWQKERNLTFPGHEAAFRGDLDTLRILLEDRIINVNERDDKGSTLLHKAAGQGHLHVLEWLIEREADCNIANEAGETPKDVAKRFAQLAAVEYLRSKMGNDSDEEIEVQDPRFFEKHGVEGSTDCRSDLKLEKQDQADSRERAYQKIEELRGLLEIAISNYKQLGGITPEERQKKTEEKQLAKSLIELGEQLEYERLRREKLEAQVDEYREEIGRLREQQEKPETLTTTLPWSLLILILEKCPAK</sequence>
<feature type="coiled-coil region" evidence="4">
    <location>
        <begin position="521"/>
        <end position="558"/>
    </location>
</feature>
<comment type="caution">
    <text evidence="6">The sequence shown here is derived from an EMBL/GenBank/DDBJ whole genome shotgun (WGS) entry which is preliminary data.</text>
</comment>
<feature type="repeat" description="ANK" evidence="3">
    <location>
        <begin position="205"/>
        <end position="237"/>
    </location>
</feature>
<dbReference type="PROSITE" id="PS50088">
    <property type="entry name" value="ANK_REPEAT"/>
    <property type="match status" value="5"/>
</dbReference>
<keyword evidence="1" id="KW-0677">Repeat</keyword>
<keyword evidence="4" id="KW-0175">Coiled coil</keyword>
<keyword evidence="7" id="KW-1185">Reference proteome</keyword>
<evidence type="ECO:0000313" key="6">
    <source>
        <dbReference type="EMBL" id="KAJ7320027.1"/>
    </source>
</evidence>
<dbReference type="AlphaFoldDB" id="A0A9Q0XP45"/>
<evidence type="ECO:0000256" key="4">
    <source>
        <dbReference type="SAM" id="Coils"/>
    </source>
</evidence>
<dbReference type="EMBL" id="JAPFRF010000010">
    <property type="protein sequence ID" value="KAJ7320027.1"/>
    <property type="molecule type" value="Genomic_DNA"/>
</dbReference>
<feature type="repeat" description="ANK" evidence="3">
    <location>
        <begin position="139"/>
        <end position="171"/>
    </location>
</feature>
<dbReference type="InterPro" id="IPR002110">
    <property type="entry name" value="Ankyrin_rpt"/>
</dbReference>
<dbReference type="OrthoDB" id="163438at2759"/>
<protein>
    <recommendedName>
        <fullName evidence="8">Ankyrin repeat domain 42</fullName>
    </recommendedName>
</protein>
<dbReference type="InterPro" id="IPR050776">
    <property type="entry name" value="Ank_Repeat/CDKN_Inhibitor"/>
</dbReference>
<evidence type="ECO:0000256" key="3">
    <source>
        <dbReference type="PROSITE-ProRule" id="PRU00023"/>
    </source>
</evidence>